<gene>
    <name evidence="6" type="ORF">PF001_g6506</name>
    <name evidence="5" type="ORF">PF002_g9039</name>
    <name evidence="4" type="ORF">PF005_g8027</name>
    <name evidence="3" type="ORF">PF006_g7122</name>
    <name evidence="1" type="ORF">PF009_g8661</name>
    <name evidence="2" type="ORF">PF011_g7635</name>
</gene>
<dbReference type="Proteomes" id="UP000440367">
    <property type="component" value="Unassembled WGS sequence"/>
</dbReference>
<evidence type="ECO:0000313" key="2">
    <source>
        <dbReference type="EMBL" id="KAE9015390.1"/>
    </source>
</evidence>
<dbReference type="AlphaFoldDB" id="A0A6A3YIR3"/>
<evidence type="ECO:0000313" key="5">
    <source>
        <dbReference type="EMBL" id="KAE9241855.1"/>
    </source>
</evidence>
<evidence type="ECO:0000313" key="7">
    <source>
        <dbReference type="Proteomes" id="UP000429523"/>
    </source>
</evidence>
<accession>A0A6A3YIR3</accession>
<dbReference type="Proteomes" id="UP000460718">
    <property type="component" value="Unassembled WGS sequence"/>
</dbReference>
<comment type="caution">
    <text evidence="4">The sequence shown here is derived from an EMBL/GenBank/DDBJ whole genome shotgun (WGS) entry which is preliminary data.</text>
</comment>
<name>A0A6A3YIR3_9STRA</name>
<evidence type="ECO:0000313" key="9">
    <source>
        <dbReference type="Proteomes" id="UP000437068"/>
    </source>
</evidence>
<dbReference type="InterPro" id="IPR052050">
    <property type="entry name" value="SecEffector_AnkRepeat"/>
</dbReference>
<evidence type="ECO:0000313" key="6">
    <source>
        <dbReference type="EMBL" id="KAE9318130.1"/>
    </source>
</evidence>
<evidence type="ECO:0000313" key="8">
    <source>
        <dbReference type="Proteomes" id="UP000433483"/>
    </source>
</evidence>
<sequence length="192" mass="21346">MSSTYAEDPPLNTAARLVARTCFGGNDLPNVARLLDEFLDAFSSKWTLARSYKRTGSLRLMQYIAAREPVERLDPFYRRWMLNATSWFVASRGDLPALRWLVEGYLPHERLSAAVYAAAANGHVEILEWLDKFHHERVDWNGIEMCGALDYGHDEAVQWLRVHPPPSSGVSEAGDAIGGQVGKSGGCALVVQ</sequence>
<evidence type="ECO:0000313" key="12">
    <source>
        <dbReference type="Proteomes" id="UP000460718"/>
    </source>
</evidence>
<organism evidence="4 8">
    <name type="scientific">Phytophthora fragariae</name>
    <dbReference type="NCBI Taxonomy" id="53985"/>
    <lineage>
        <taxon>Eukaryota</taxon>
        <taxon>Sar</taxon>
        <taxon>Stramenopiles</taxon>
        <taxon>Oomycota</taxon>
        <taxon>Peronosporomycetes</taxon>
        <taxon>Peronosporales</taxon>
        <taxon>Peronosporaceae</taxon>
        <taxon>Phytophthora</taxon>
    </lineage>
</organism>
<dbReference type="EMBL" id="QXGD01000364">
    <property type="protein sequence ID" value="KAE9241855.1"/>
    <property type="molecule type" value="Genomic_DNA"/>
</dbReference>
<dbReference type="EMBL" id="QXGF01000355">
    <property type="protein sequence ID" value="KAE8941553.1"/>
    <property type="molecule type" value="Genomic_DNA"/>
</dbReference>
<proteinExistence type="predicted"/>
<evidence type="ECO:0000313" key="11">
    <source>
        <dbReference type="Proteomes" id="UP000440732"/>
    </source>
</evidence>
<evidence type="ECO:0000313" key="3">
    <source>
        <dbReference type="EMBL" id="KAE9148254.1"/>
    </source>
</evidence>
<dbReference type="PANTHER" id="PTHR46586:SF3">
    <property type="entry name" value="ANKYRIN REPEAT-CONTAINING PROTEIN"/>
    <property type="match status" value="1"/>
</dbReference>
<dbReference type="Proteomes" id="UP000429523">
    <property type="component" value="Unassembled WGS sequence"/>
</dbReference>
<dbReference type="Proteomes" id="UP000437068">
    <property type="component" value="Unassembled WGS sequence"/>
</dbReference>
<dbReference type="Proteomes" id="UP000433483">
    <property type="component" value="Unassembled WGS sequence"/>
</dbReference>
<dbReference type="EMBL" id="QXFW01000343">
    <property type="protein sequence ID" value="KAE9015390.1"/>
    <property type="molecule type" value="Genomic_DNA"/>
</dbReference>
<dbReference type="EMBL" id="QXGB01000332">
    <property type="protein sequence ID" value="KAE9219077.1"/>
    <property type="molecule type" value="Genomic_DNA"/>
</dbReference>
<dbReference type="Proteomes" id="UP000440732">
    <property type="component" value="Unassembled WGS sequence"/>
</dbReference>
<evidence type="ECO:0000313" key="4">
    <source>
        <dbReference type="EMBL" id="KAE9219077.1"/>
    </source>
</evidence>
<evidence type="ECO:0000313" key="1">
    <source>
        <dbReference type="EMBL" id="KAE8941553.1"/>
    </source>
</evidence>
<reference evidence="7 8" key="1">
    <citation type="submission" date="2018-08" db="EMBL/GenBank/DDBJ databases">
        <title>Genomic investigation of the strawberry pathogen Phytophthora fragariae indicates pathogenicity is determined by transcriptional variation in three key races.</title>
        <authorList>
            <person name="Adams T.M."/>
            <person name="Armitage A.D."/>
            <person name="Sobczyk M.K."/>
            <person name="Bates H.J."/>
            <person name="Dunwell J.M."/>
            <person name="Nellist C.F."/>
            <person name="Harrison R.J."/>
        </authorList>
    </citation>
    <scope>NUCLEOTIDE SEQUENCE [LARGE SCALE GENOMIC DNA]</scope>
    <source>
        <strain evidence="6 9">A4</strain>
        <strain evidence="5 10">BC-1</strain>
        <strain evidence="4 8">NOV-27</strain>
        <strain evidence="3 11">NOV-5</strain>
        <strain evidence="1 7">NOV-9</strain>
        <strain evidence="2 12">SCRP245</strain>
    </source>
</reference>
<dbReference type="EMBL" id="QXGA01000300">
    <property type="protein sequence ID" value="KAE9148254.1"/>
    <property type="molecule type" value="Genomic_DNA"/>
</dbReference>
<dbReference type="OrthoDB" id="151517at2759"/>
<dbReference type="EMBL" id="QXGE01000261">
    <property type="protein sequence ID" value="KAE9318130.1"/>
    <property type="molecule type" value="Genomic_DNA"/>
</dbReference>
<dbReference type="PANTHER" id="PTHR46586">
    <property type="entry name" value="ANKYRIN REPEAT-CONTAINING PROTEIN"/>
    <property type="match status" value="1"/>
</dbReference>
<evidence type="ECO:0000313" key="10">
    <source>
        <dbReference type="Proteomes" id="UP000440367"/>
    </source>
</evidence>
<protein>
    <submittedName>
        <fullName evidence="4">Uncharacterized protein</fullName>
    </submittedName>
</protein>
<keyword evidence="8" id="KW-1185">Reference proteome</keyword>